<keyword evidence="2" id="KW-1185">Reference proteome</keyword>
<proteinExistence type="predicted"/>
<gene>
    <name evidence="1" type="ORF">V8G54_036109</name>
</gene>
<sequence>MKMVILHMPWRRFCCDRKFERVKATVTRWMRVDPLGGTALPWRFTVLARKTDAEGDGRDSKVTVVMNGAVVRRENSGGGNVLTQEANLSLVFRSEEKRSWVLL</sequence>
<dbReference type="EMBL" id="CP144690">
    <property type="protein sequence ID" value="WVY90595.1"/>
    <property type="molecule type" value="Genomic_DNA"/>
</dbReference>
<reference evidence="1 2" key="1">
    <citation type="journal article" date="2023" name="Life. Sci Alliance">
        <title>Evolutionary insights into 3D genome organization and epigenetic landscape of Vigna mungo.</title>
        <authorList>
            <person name="Junaid A."/>
            <person name="Singh B."/>
            <person name="Bhatia S."/>
        </authorList>
    </citation>
    <scope>NUCLEOTIDE SEQUENCE [LARGE SCALE GENOMIC DNA]</scope>
    <source>
        <strain evidence="1">Urdbean</strain>
    </source>
</reference>
<name>A0AAQ3RG89_VIGMU</name>
<evidence type="ECO:0000313" key="2">
    <source>
        <dbReference type="Proteomes" id="UP001374535"/>
    </source>
</evidence>
<evidence type="ECO:0000313" key="1">
    <source>
        <dbReference type="EMBL" id="WVY90595.1"/>
    </source>
</evidence>
<dbReference type="AlphaFoldDB" id="A0AAQ3RG89"/>
<protein>
    <submittedName>
        <fullName evidence="1">Uncharacterized protein</fullName>
    </submittedName>
</protein>
<accession>A0AAQ3RG89</accession>
<dbReference type="Proteomes" id="UP001374535">
    <property type="component" value="Chromosome 11"/>
</dbReference>
<organism evidence="1 2">
    <name type="scientific">Vigna mungo</name>
    <name type="common">Black gram</name>
    <name type="synonym">Phaseolus mungo</name>
    <dbReference type="NCBI Taxonomy" id="3915"/>
    <lineage>
        <taxon>Eukaryota</taxon>
        <taxon>Viridiplantae</taxon>
        <taxon>Streptophyta</taxon>
        <taxon>Embryophyta</taxon>
        <taxon>Tracheophyta</taxon>
        <taxon>Spermatophyta</taxon>
        <taxon>Magnoliopsida</taxon>
        <taxon>eudicotyledons</taxon>
        <taxon>Gunneridae</taxon>
        <taxon>Pentapetalae</taxon>
        <taxon>rosids</taxon>
        <taxon>fabids</taxon>
        <taxon>Fabales</taxon>
        <taxon>Fabaceae</taxon>
        <taxon>Papilionoideae</taxon>
        <taxon>50 kb inversion clade</taxon>
        <taxon>NPAAA clade</taxon>
        <taxon>indigoferoid/millettioid clade</taxon>
        <taxon>Phaseoleae</taxon>
        <taxon>Vigna</taxon>
    </lineage>
</organism>